<accession>A0A6L7IN43</accession>
<dbReference type="KEGG" id="egd:GS424_000355"/>
<reference evidence="1" key="1">
    <citation type="submission" date="2020-10" db="EMBL/GenBank/DDBJ databases">
        <title>Eggerthella sp. nov., isolated from human feces.</title>
        <authorList>
            <person name="Yajun G."/>
        </authorList>
    </citation>
    <scope>NUCLEOTIDE SEQUENCE [LARGE SCALE GENOMIC DNA]</scope>
    <source>
        <strain evidence="1 2">HF-1101</strain>
    </source>
</reference>
<proteinExistence type="predicted"/>
<dbReference type="AlphaFoldDB" id="A0A6L7IN43"/>
<dbReference type="RefSeq" id="WP_160940773.1">
    <property type="nucleotide sequence ID" value="NZ_CP063310.1"/>
</dbReference>
<dbReference type="EMBL" id="CP063310">
    <property type="protein sequence ID" value="QOS68366.1"/>
    <property type="molecule type" value="Genomic_DNA"/>
</dbReference>
<organism evidence="1">
    <name type="scientific">Eggerthella guodeyinii</name>
    <dbReference type="NCBI Taxonomy" id="2690837"/>
    <lineage>
        <taxon>Bacteria</taxon>
        <taxon>Bacillati</taxon>
        <taxon>Actinomycetota</taxon>
        <taxon>Coriobacteriia</taxon>
        <taxon>Eggerthellales</taxon>
        <taxon>Eggerthellaceae</taxon>
        <taxon>Eggerthella</taxon>
    </lineage>
</organism>
<protein>
    <submittedName>
        <fullName evidence="1">Uncharacterized protein</fullName>
    </submittedName>
</protein>
<evidence type="ECO:0000313" key="2">
    <source>
        <dbReference type="Proteomes" id="UP000478463"/>
    </source>
</evidence>
<evidence type="ECO:0000313" key="1">
    <source>
        <dbReference type="EMBL" id="QOS68366.1"/>
    </source>
</evidence>
<gene>
    <name evidence="1" type="ORF">GS424_000355</name>
</gene>
<dbReference type="Proteomes" id="UP000478463">
    <property type="component" value="Chromosome"/>
</dbReference>
<sequence length="64" mass="6925">MHSAKGHTAVEQRWRLQLAVAAVCRSIAPRPADSLVATLAAQPASSAADATAYRAISYYSYRYL</sequence>
<name>A0A6L7IN43_9ACTN</name>